<organism evidence="1 2">
    <name type="scientific">Bradyrhizobium japonicum</name>
    <dbReference type="NCBI Taxonomy" id="375"/>
    <lineage>
        <taxon>Bacteria</taxon>
        <taxon>Pseudomonadati</taxon>
        <taxon>Pseudomonadota</taxon>
        <taxon>Alphaproteobacteria</taxon>
        <taxon>Hyphomicrobiales</taxon>
        <taxon>Nitrobacteraceae</taxon>
        <taxon>Bradyrhizobium</taxon>
    </lineage>
</organism>
<keyword evidence="2" id="KW-1185">Reference proteome</keyword>
<protein>
    <submittedName>
        <fullName evidence="1">Uncharacterized protein</fullName>
    </submittedName>
</protein>
<name>A0ABV2RIQ2_BRAJP</name>
<sequence length="32" mass="3711">MVVLLLPFQVDDESLLLCKVPLTFNYLVLDYP</sequence>
<comment type="caution">
    <text evidence="1">The sequence shown here is derived from an EMBL/GenBank/DDBJ whole genome shotgun (WGS) entry which is preliminary data.</text>
</comment>
<reference evidence="1 2" key="1">
    <citation type="submission" date="2024-06" db="EMBL/GenBank/DDBJ databases">
        <title>Genomic Encyclopedia of Type Strains, Phase V (KMG-V): Genome sequencing to study the core and pangenomes of soil and plant-associated prokaryotes.</title>
        <authorList>
            <person name="Whitman W."/>
        </authorList>
    </citation>
    <scope>NUCLEOTIDE SEQUENCE [LARGE SCALE GENOMIC DNA]</scope>
    <source>
        <strain evidence="1 2">USDA 160</strain>
    </source>
</reference>
<dbReference type="Proteomes" id="UP001549291">
    <property type="component" value="Unassembled WGS sequence"/>
</dbReference>
<accession>A0ABV2RIQ2</accession>
<evidence type="ECO:0000313" key="2">
    <source>
        <dbReference type="Proteomes" id="UP001549291"/>
    </source>
</evidence>
<dbReference type="EMBL" id="JBEPTQ010000001">
    <property type="protein sequence ID" value="MET4716172.1"/>
    <property type="molecule type" value="Genomic_DNA"/>
</dbReference>
<gene>
    <name evidence="1" type="ORF">ABIF63_000275</name>
</gene>
<evidence type="ECO:0000313" key="1">
    <source>
        <dbReference type="EMBL" id="MET4716172.1"/>
    </source>
</evidence>
<proteinExistence type="predicted"/>